<protein>
    <submittedName>
        <fullName evidence="2">Uncharacterized protein</fullName>
    </submittedName>
</protein>
<name>A0AAD2J4W5_ACHAE</name>
<evidence type="ECO:0000313" key="2">
    <source>
        <dbReference type="EMBL" id="CUJ71050.1"/>
    </source>
</evidence>
<feature type="compositionally biased region" description="Polar residues" evidence="1">
    <location>
        <begin position="100"/>
        <end position="109"/>
    </location>
</feature>
<feature type="region of interest" description="Disordered" evidence="1">
    <location>
        <begin position="138"/>
        <end position="175"/>
    </location>
</feature>
<organism evidence="2 3">
    <name type="scientific">Achromobacter aegrifaciens</name>
    <dbReference type="NCBI Taxonomy" id="1287736"/>
    <lineage>
        <taxon>Bacteria</taxon>
        <taxon>Pseudomonadati</taxon>
        <taxon>Pseudomonadota</taxon>
        <taxon>Betaproteobacteria</taxon>
        <taxon>Burkholderiales</taxon>
        <taxon>Alcaligenaceae</taxon>
        <taxon>Achromobacter</taxon>
    </lineage>
</organism>
<evidence type="ECO:0000313" key="3">
    <source>
        <dbReference type="Proteomes" id="UP000044098"/>
    </source>
</evidence>
<dbReference type="EMBL" id="CYTK01000012">
    <property type="protein sequence ID" value="CUJ71050.1"/>
    <property type="molecule type" value="Genomic_DNA"/>
</dbReference>
<feature type="region of interest" description="Disordered" evidence="1">
    <location>
        <begin position="476"/>
        <end position="508"/>
    </location>
</feature>
<proteinExistence type="predicted"/>
<dbReference type="AlphaFoldDB" id="A0AAD2J4W5"/>
<sequence length="508" mass="54539">MPSAGLLEQARLGRYRAKPPVVPVPEGVDQLQSQLTLAQLDPADFQSDERIPDPPAALDRRTAAARVDAAHREATADRNSVPPRTTAAAAAGQHSLDPRQVTQSATQGSDAAIDHVPIANSAATPRFGGFRIPGMEGIVRDGGSTRQPIGQERPQSLRRAHQTAPGQREAGQATNLSPVVAQAVVAAPIGARHASENSQVIADRHAAGVLVRLVSAVVEGGGGRQARVGEPSRQTLATLIAEAHRVSRDLTAAAAGGTQVRRSLQATMLKETAYALARHYSNTGEVAADSFRAIAQSVLDAGADLIPQEILDLLGQASPDYGSVESERQYAEDRLRAASFDIAWEVQRSLQDSKLHYGRFFDLRDGDPDADRPFTYGQPLDAVRGSLLQAVRRIVDAAHPDITSPLILAKWREGALSRASKLLCAIYRTETVRLLRAEATPDLLGRARANALGGTFASVMAGVERKAREQFNEIERSAPELMRLGEPLQESMPEAPRQQAHPAERERS</sequence>
<dbReference type="Proteomes" id="UP000044098">
    <property type="component" value="Unassembled WGS sequence"/>
</dbReference>
<gene>
    <name evidence="2" type="ORF">ERS370000_05431</name>
</gene>
<accession>A0AAD2J4W5</accession>
<feature type="region of interest" description="Disordered" evidence="1">
    <location>
        <begin position="70"/>
        <end position="112"/>
    </location>
</feature>
<comment type="caution">
    <text evidence="2">The sequence shown here is derived from an EMBL/GenBank/DDBJ whole genome shotgun (WGS) entry which is preliminary data.</text>
</comment>
<evidence type="ECO:0000256" key="1">
    <source>
        <dbReference type="SAM" id="MobiDB-lite"/>
    </source>
</evidence>
<reference evidence="2 3" key="1">
    <citation type="submission" date="2015-09" db="EMBL/GenBank/DDBJ databases">
        <authorList>
            <consortium name="Pathogen Informatics"/>
        </authorList>
    </citation>
    <scope>NUCLEOTIDE SEQUENCE [LARGE SCALE GENOMIC DNA]</scope>
    <source>
        <strain evidence="2 3">2789STDY5608625</strain>
    </source>
</reference>